<dbReference type="GO" id="GO:1903805">
    <property type="term" value="P:L-valine import across plasma membrane"/>
    <property type="evidence" value="ECO:0007669"/>
    <property type="project" value="TreeGrafter"/>
</dbReference>
<dbReference type="SUPFAM" id="SSF52540">
    <property type="entry name" value="P-loop containing nucleoside triphosphate hydrolases"/>
    <property type="match status" value="1"/>
</dbReference>
<dbReference type="CDD" id="cd03219">
    <property type="entry name" value="ABC_Mj1267_LivG_branched"/>
    <property type="match status" value="1"/>
</dbReference>
<keyword evidence="2" id="KW-0472">Membrane</keyword>
<dbReference type="InterPro" id="IPR003593">
    <property type="entry name" value="AAA+_ATPase"/>
</dbReference>
<evidence type="ECO:0000256" key="4">
    <source>
        <dbReference type="ARBA" id="ARBA00022840"/>
    </source>
</evidence>
<dbReference type="Pfam" id="PF00005">
    <property type="entry name" value="ABC_tran"/>
    <property type="match status" value="1"/>
</dbReference>
<name>A0AAU7LY82_9BURK</name>
<dbReference type="GO" id="GO:0005886">
    <property type="term" value="C:plasma membrane"/>
    <property type="evidence" value="ECO:0007669"/>
    <property type="project" value="TreeGrafter"/>
</dbReference>
<dbReference type="GO" id="GO:0015188">
    <property type="term" value="F:L-isoleucine transmembrane transporter activity"/>
    <property type="evidence" value="ECO:0007669"/>
    <property type="project" value="TreeGrafter"/>
</dbReference>
<evidence type="ECO:0000256" key="2">
    <source>
        <dbReference type="ARBA" id="ARBA00022475"/>
    </source>
</evidence>
<keyword evidence="2" id="KW-1003">Cell membrane</keyword>
<dbReference type="GO" id="GO:0005304">
    <property type="term" value="F:L-valine transmembrane transporter activity"/>
    <property type="evidence" value="ECO:0007669"/>
    <property type="project" value="TreeGrafter"/>
</dbReference>
<gene>
    <name evidence="6" type="ORF">ABLV49_21120</name>
</gene>
<keyword evidence="3" id="KW-0547">Nucleotide-binding</keyword>
<dbReference type="RefSeq" id="WP_349282268.1">
    <property type="nucleotide sequence ID" value="NZ_CBCSCU010000049.1"/>
</dbReference>
<organism evidence="6">
    <name type="scientific">Polaromonas hydrogenivorans</name>
    <dbReference type="NCBI Taxonomy" id="335476"/>
    <lineage>
        <taxon>Bacteria</taxon>
        <taxon>Pseudomonadati</taxon>
        <taxon>Pseudomonadota</taxon>
        <taxon>Betaproteobacteria</taxon>
        <taxon>Burkholderiales</taxon>
        <taxon>Comamonadaceae</taxon>
        <taxon>Polaromonas</taxon>
    </lineage>
</organism>
<dbReference type="SMART" id="SM00382">
    <property type="entry name" value="AAA"/>
    <property type="match status" value="1"/>
</dbReference>
<dbReference type="InterPro" id="IPR003439">
    <property type="entry name" value="ABC_transporter-like_ATP-bd"/>
</dbReference>
<evidence type="ECO:0000256" key="3">
    <source>
        <dbReference type="ARBA" id="ARBA00022741"/>
    </source>
</evidence>
<evidence type="ECO:0000259" key="5">
    <source>
        <dbReference type="PROSITE" id="PS50893"/>
    </source>
</evidence>
<dbReference type="GO" id="GO:0042941">
    <property type="term" value="P:D-alanine transmembrane transport"/>
    <property type="evidence" value="ECO:0007669"/>
    <property type="project" value="TreeGrafter"/>
</dbReference>
<protein>
    <submittedName>
        <fullName evidence="6">ABC transporter ATP-binding protein</fullName>
    </submittedName>
</protein>
<geneLocation type="plasmid" evidence="6">
    <name>p1</name>
</geneLocation>
<dbReference type="AlphaFoldDB" id="A0AAU7LY82"/>
<dbReference type="EMBL" id="CP157676">
    <property type="protein sequence ID" value="XBP72589.1"/>
    <property type="molecule type" value="Genomic_DNA"/>
</dbReference>
<keyword evidence="4 6" id="KW-0067">ATP-binding</keyword>
<sequence length="241" mass="26003">MSMLKIKGLQKSFGGLRAVDGLDFEVSRGEVVGLLGPNGSGKTTAMNLISGALRPNAGEIIFDSHRIDCLPPHRIARLGVARTFQLVKVLGSMSCSENVQAGMAFRPQHAFGAAAREEALMLLERVGLRHRAHVAASDLTYIDQKRLELARALALRPQLLLLDEWLAGLNPSELREGIALILDLRAQGLTVVLVEHVMDAVRALCDRCIVMSAGIKLAEGKTNAVLAREDVITAYLGVDHA</sequence>
<dbReference type="GO" id="GO:1903806">
    <property type="term" value="P:L-isoleucine import across plasma membrane"/>
    <property type="evidence" value="ECO:0007669"/>
    <property type="project" value="TreeGrafter"/>
</dbReference>
<dbReference type="InterPro" id="IPR051120">
    <property type="entry name" value="ABC_AA/LPS_Transport"/>
</dbReference>
<dbReference type="GO" id="GO:0005524">
    <property type="term" value="F:ATP binding"/>
    <property type="evidence" value="ECO:0007669"/>
    <property type="project" value="UniProtKB-KW"/>
</dbReference>
<keyword evidence="1" id="KW-0813">Transport</keyword>
<evidence type="ECO:0000313" key="6">
    <source>
        <dbReference type="EMBL" id="XBP72589.1"/>
    </source>
</evidence>
<reference evidence="6" key="1">
    <citation type="submission" date="2024-05" db="EMBL/GenBank/DDBJ databases">
        <authorList>
            <person name="Bunk B."/>
            <person name="Swiderski J."/>
            <person name="Sproer C."/>
            <person name="Thiel V."/>
        </authorList>
    </citation>
    <scope>NUCLEOTIDE SEQUENCE</scope>
    <source>
        <strain evidence="6">DSM 17735</strain>
        <plasmid evidence="6">p1</plasmid>
    </source>
</reference>
<proteinExistence type="predicted"/>
<dbReference type="GO" id="GO:0015192">
    <property type="term" value="F:L-phenylalanine transmembrane transporter activity"/>
    <property type="evidence" value="ECO:0007669"/>
    <property type="project" value="TreeGrafter"/>
</dbReference>
<dbReference type="Gene3D" id="3.40.50.300">
    <property type="entry name" value="P-loop containing nucleotide triphosphate hydrolases"/>
    <property type="match status" value="1"/>
</dbReference>
<dbReference type="GO" id="GO:0015808">
    <property type="term" value="P:L-alanine transport"/>
    <property type="evidence" value="ECO:0007669"/>
    <property type="project" value="TreeGrafter"/>
</dbReference>
<dbReference type="GO" id="GO:0016887">
    <property type="term" value="F:ATP hydrolysis activity"/>
    <property type="evidence" value="ECO:0007669"/>
    <property type="project" value="InterPro"/>
</dbReference>
<keyword evidence="6" id="KW-0614">Plasmid</keyword>
<feature type="domain" description="ABC transporter" evidence="5">
    <location>
        <begin position="4"/>
        <end position="238"/>
    </location>
</feature>
<accession>A0AAU7LY82</accession>
<dbReference type="PROSITE" id="PS50893">
    <property type="entry name" value="ABC_TRANSPORTER_2"/>
    <property type="match status" value="1"/>
</dbReference>
<dbReference type="PANTHER" id="PTHR45772">
    <property type="entry name" value="CONSERVED COMPONENT OF ABC TRANSPORTER FOR NATURAL AMINO ACIDS-RELATED"/>
    <property type="match status" value="1"/>
</dbReference>
<evidence type="ECO:0000256" key="1">
    <source>
        <dbReference type="ARBA" id="ARBA00022448"/>
    </source>
</evidence>
<dbReference type="PANTHER" id="PTHR45772:SF7">
    <property type="entry name" value="AMINO ACID ABC TRANSPORTER ATP-BINDING PROTEIN"/>
    <property type="match status" value="1"/>
</dbReference>
<dbReference type="InterPro" id="IPR027417">
    <property type="entry name" value="P-loop_NTPase"/>
</dbReference>